<organism evidence="1 2">
    <name type="scientific">Puccinia coronata f. sp. avenae</name>
    <dbReference type="NCBI Taxonomy" id="200324"/>
    <lineage>
        <taxon>Eukaryota</taxon>
        <taxon>Fungi</taxon>
        <taxon>Dikarya</taxon>
        <taxon>Basidiomycota</taxon>
        <taxon>Pucciniomycotina</taxon>
        <taxon>Pucciniomycetes</taxon>
        <taxon>Pucciniales</taxon>
        <taxon>Pucciniaceae</taxon>
        <taxon>Puccinia</taxon>
    </lineage>
</organism>
<accession>A0A2N5VWA0</accession>
<evidence type="ECO:0008006" key="3">
    <source>
        <dbReference type="Google" id="ProtNLM"/>
    </source>
</evidence>
<dbReference type="AlphaFoldDB" id="A0A2N5VWA0"/>
<gene>
    <name evidence="1" type="ORF">PCANC_05184</name>
</gene>
<dbReference type="EMBL" id="PGCJ01000048">
    <property type="protein sequence ID" value="PLW54265.1"/>
    <property type="molecule type" value="Genomic_DNA"/>
</dbReference>
<comment type="caution">
    <text evidence="1">The sequence shown here is derived from an EMBL/GenBank/DDBJ whole genome shotgun (WGS) entry which is preliminary data.</text>
</comment>
<keyword evidence="2" id="KW-1185">Reference proteome</keyword>
<reference evidence="1 2" key="1">
    <citation type="submission" date="2017-11" db="EMBL/GenBank/DDBJ databases">
        <title>De novo assembly and phasing of dikaryotic genomes from two isolates of Puccinia coronata f. sp. avenae, the causal agent of oat crown rust.</title>
        <authorList>
            <person name="Miller M.E."/>
            <person name="Zhang Y."/>
            <person name="Omidvar V."/>
            <person name="Sperschneider J."/>
            <person name="Schwessinger B."/>
            <person name="Raley C."/>
            <person name="Palmer J.M."/>
            <person name="Garnica D."/>
            <person name="Upadhyaya N."/>
            <person name="Rathjen J."/>
            <person name="Taylor J.M."/>
            <person name="Park R.F."/>
            <person name="Dodds P.N."/>
            <person name="Hirsch C.D."/>
            <person name="Kianian S.F."/>
            <person name="Figueroa M."/>
        </authorList>
    </citation>
    <scope>NUCLEOTIDE SEQUENCE [LARGE SCALE GENOMIC DNA]</scope>
    <source>
        <strain evidence="1">12NC29</strain>
    </source>
</reference>
<sequence length="56" mass="6600">MFDLQHAMLWNAVERIFGIFKRQFPILTKPVKYPVGVQSRVVIAACWSSTRQIEEY</sequence>
<name>A0A2N5VWA0_9BASI</name>
<protein>
    <recommendedName>
        <fullName evidence="3">DDE Tnp4 domain-containing protein</fullName>
    </recommendedName>
</protein>
<dbReference type="OrthoDB" id="1681765at2759"/>
<proteinExistence type="predicted"/>
<dbReference type="Proteomes" id="UP000235388">
    <property type="component" value="Unassembled WGS sequence"/>
</dbReference>
<evidence type="ECO:0000313" key="1">
    <source>
        <dbReference type="EMBL" id="PLW54265.1"/>
    </source>
</evidence>
<evidence type="ECO:0000313" key="2">
    <source>
        <dbReference type="Proteomes" id="UP000235388"/>
    </source>
</evidence>